<dbReference type="SUPFAM" id="SSF57716">
    <property type="entry name" value="Glucocorticoid receptor-like (DNA-binding domain)"/>
    <property type="match status" value="1"/>
</dbReference>
<dbReference type="GO" id="GO:0005524">
    <property type="term" value="F:ATP binding"/>
    <property type="evidence" value="ECO:0007669"/>
    <property type="project" value="UniProtKB-KW"/>
</dbReference>
<dbReference type="GO" id="GO:0006457">
    <property type="term" value="P:protein folding"/>
    <property type="evidence" value="ECO:0007669"/>
    <property type="project" value="UniProtKB-UniRule"/>
</dbReference>
<dbReference type="Proteomes" id="UP000284824">
    <property type="component" value="Unassembled WGS sequence"/>
</dbReference>
<dbReference type="GO" id="GO:0008233">
    <property type="term" value="F:peptidase activity"/>
    <property type="evidence" value="ECO:0007669"/>
    <property type="project" value="UniProtKB-KW"/>
</dbReference>
<dbReference type="Gene3D" id="6.20.220.10">
    <property type="entry name" value="ClpX chaperone, C4-type zinc finger domain"/>
    <property type="match status" value="1"/>
</dbReference>
<evidence type="ECO:0000259" key="2">
    <source>
        <dbReference type="PROSITE" id="PS51902"/>
    </source>
</evidence>
<keyword evidence="1" id="KW-0479">Metal-binding</keyword>
<evidence type="ECO:0000313" key="4">
    <source>
        <dbReference type="Proteomes" id="UP000284824"/>
    </source>
</evidence>
<feature type="binding site" evidence="1">
    <location>
        <position position="23"/>
    </location>
    <ligand>
        <name>Zn(2+)</name>
        <dbReference type="ChEBI" id="CHEBI:29105"/>
    </ligand>
</feature>
<dbReference type="GO" id="GO:0051082">
    <property type="term" value="F:unfolded protein binding"/>
    <property type="evidence" value="ECO:0007669"/>
    <property type="project" value="UniProtKB-UniRule"/>
</dbReference>
<comment type="similarity">
    <text evidence="1">Belongs to the ClpX chaperone family.</text>
</comment>
<dbReference type="PROSITE" id="PS51902">
    <property type="entry name" value="CLPX_ZB"/>
    <property type="match status" value="1"/>
</dbReference>
<reference evidence="3 4" key="1">
    <citation type="submission" date="2019-01" db="EMBL/GenBank/DDBJ databases">
        <title>Sequencing the genomes of 1000 actinobacteria strains.</title>
        <authorList>
            <person name="Klenk H.-P."/>
        </authorList>
    </citation>
    <scope>NUCLEOTIDE SEQUENCE [LARGE SCALE GENOMIC DNA]</scope>
    <source>
        <strain evidence="3 4">DSM 43925</strain>
    </source>
</reference>
<dbReference type="SMART" id="SM00994">
    <property type="entry name" value="zf-C4_ClpX"/>
    <property type="match status" value="1"/>
</dbReference>
<dbReference type="RefSeq" id="WP_421916400.1">
    <property type="nucleotide sequence ID" value="NZ_SAUN01000001.1"/>
</dbReference>
<organism evidence="3 4">
    <name type="scientific">Nonomuraea polychroma</name>
    <dbReference type="NCBI Taxonomy" id="46176"/>
    <lineage>
        <taxon>Bacteria</taxon>
        <taxon>Bacillati</taxon>
        <taxon>Actinomycetota</taxon>
        <taxon>Actinomycetes</taxon>
        <taxon>Streptosporangiales</taxon>
        <taxon>Streptosporangiaceae</taxon>
        <taxon>Nonomuraea</taxon>
    </lineage>
</organism>
<dbReference type="InterPro" id="IPR059188">
    <property type="entry name" value="Znf_CLPX-like"/>
</dbReference>
<dbReference type="AlphaFoldDB" id="A0A438MH18"/>
<dbReference type="GO" id="GO:0006508">
    <property type="term" value="P:proteolysis"/>
    <property type="evidence" value="ECO:0007669"/>
    <property type="project" value="UniProtKB-KW"/>
</dbReference>
<feature type="binding site" evidence="1">
    <location>
        <position position="20"/>
    </location>
    <ligand>
        <name>Zn(2+)</name>
        <dbReference type="ChEBI" id="CHEBI:29105"/>
    </ligand>
</feature>
<feature type="binding site" evidence="1">
    <location>
        <position position="42"/>
    </location>
    <ligand>
        <name>Zn(2+)</name>
        <dbReference type="ChEBI" id="CHEBI:29105"/>
    </ligand>
</feature>
<dbReference type="EMBL" id="SAUN01000001">
    <property type="protein sequence ID" value="RVX44878.1"/>
    <property type="molecule type" value="Genomic_DNA"/>
</dbReference>
<dbReference type="InterPro" id="IPR038366">
    <property type="entry name" value="Znf_CppX_C4_sf"/>
</dbReference>
<keyword evidence="3" id="KW-0378">Hydrolase</keyword>
<comment type="caution">
    <text evidence="3">The sequence shown here is derived from an EMBL/GenBank/DDBJ whole genome shotgun (WGS) entry which is preliminary data.</text>
</comment>
<gene>
    <name evidence="3" type="ORF">EDD27_7641</name>
</gene>
<feature type="binding site" evidence="1">
    <location>
        <position position="45"/>
    </location>
    <ligand>
        <name>Zn(2+)</name>
        <dbReference type="ChEBI" id="CHEBI:29105"/>
    </ligand>
</feature>
<evidence type="ECO:0000256" key="1">
    <source>
        <dbReference type="PROSITE-ProRule" id="PRU01250"/>
    </source>
</evidence>
<keyword evidence="4" id="KW-1185">Reference proteome</keyword>
<accession>A0A438MH18</accession>
<dbReference type="Pfam" id="PF06689">
    <property type="entry name" value="zf-C4_ClpX"/>
    <property type="match status" value="1"/>
</dbReference>
<feature type="domain" description="ClpX-type ZB" evidence="2">
    <location>
        <begin position="7"/>
        <end position="61"/>
    </location>
</feature>
<dbReference type="GO" id="GO:0046983">
    <property type="term" value="F:protein dimerization activity"/>
    <property type="evidence" value="ECO:0007669"/>
    <property type="project" value="UniProtKB-UniRule"/>
</dbReference>
<proteinExistence type="inferred from homology"/>
<keyword evidence="3" id="KW-0645">Protease</keyword>
<keyword evidence="3" id="KW-0067">ATP-binding</keyword>
<name>A0A438MH18_9ACTN</name>
<keyword evidence="3" id="KW-0547">Nucleotide-binding</keyword>
<dbReference type="InterPro" id="IPR010603">
    <property type="entry name" value="Znf_CppX_C4"/>
</dbReference>
<evidence type="ECO:0000313" key="3">
    <source>
        <dbReference type="EMBL" id="RVX44878.1"/>
    </source>
</evidence>
<keyword evidence="1" id="KW-0862">Zinc</keyword>
<keyword evidence="1" id="KW-0143">Chaperone</keyword>
<protein>
    <submittedName>
        <fullName evidence="3">ATP-dependent Clp protease ATP-binding subunit ClpX</fullName>
    </submittedName>
</protein>
<dbReference type="GO" id="GO:0008270">
    <property type="term" value="F:zinc ion binding"/>
    <property type="evidence" value="ECO:0007669"/>
    <property type="project" value="UniProtKB-UniRule"/>
</dbReference>
<sequence>MTRSRRIRPVGSTDDLMTRCSFCGKPHAEAGRVVAGPGVYICDACVDLCNQVIAATPPPAEGDPQRVHRGPDPRTDEYLTGMSDEDMLAMLPRQAFTVEQAERDLRAWVRLLRDRGVTWARIGEALGVSRQAAWDRFAADVADGDQAG</sequence>